<dbReference type="Pfam" id="PF02492">
    <property type="entry name" value="cobW"/>
    <property type="match status" value="1"/>
</dbReference>
<accession>W0EWZ6</accession>
<gene>
    <name evidence="2" type="ORF">NIASO_00555</name>
</gene>
<protein>
    <recommendedName>
        <fullName evidence="1">CobW/HypB/UreG nucleotide-binding domain-containing protein</fullName>
    </recommendedName>
</protein>
<dbReference type="EMBL" id="CP007035">
    <property type="protein sequence ID" value="AHF14093.1"/>
    <property type="molecule type" value="Genomic_DNA"/>
</dbReference>
<dbReference type="InterPro" id="IPR051316">
    <property type="entry name" value="Zinc-reg_GTPase_activator"/>
</dbReference>
<dbReference type="RefSeq" id="WP_025298571.1">
    <property type="nucleotide sequence ID" value="NZ_CP007035.1"/>
</dbReference>
<keyword evidence="3" id="KW-1185">Reference proteome</keyword>
<proteinExistence type="predicted"/>
<dbReference type="AlphaFoldDB" id="W0EWZ6"/>
<dbReference type="Proteomes" id="UP000003586">
    <property type="component" value="Chromosome"/>
</dbReference>
<dbReference type="GO" id="GO:0005737">
    <property type="term" value="C:cytoplasm"/>
    <property type="evidence" value="ECO:0007669"/>
    <property type="project" value="TreeGrafter"/>
</dbReference>
<dbReference type="InterPro" id="IPR027417">
    <property type="entry name" value="P-loop_NTPase"/>
</dbReference>
<organism evidence="2 3">
    <name type="scientific">Niabella soli DSM 19437</name>
    <dbReference type="NCBI Taxonomy" id="929713"/>
    <lineage>
        <taxon>Bacteria</taxon>
        <taxon>Pseudomonadati</taxon>
        <taxon>Bacteroidota</taxon>
        <taxon>Chitinophagia</taxon>
        <taxon>Chitinophagales</taxon>
        <taxon>Chitinophagaceae</taxon>
        <taxon>Niabella</taxon>
    </lineage>
</organism>
<dbReference type="Gene3D" id="3.40.50.300">
    <property type="entry name" value="P-loop containing nucleotide triphosphate hydrolases"/>
    <property type="match status" value="1"/>
</dbReference>
<dbReference type="STRING" id="929713.NIASO_00555"/>
<evidence type="ECO:0000313" key="3">
    <source>
        <dbReference type="Proteomes" id="UP000003586"/>
    </source>
</evidence>
<reference evidence="2 3" key="1">
    <citation type="submission" date="2013-12" db="EMBL/GenBank/DDBJ databases">
        <authorList>
            <consortium name="DOE Joint Genome Institute"/>
            <person name="Eisen J."/>
            <person name="Huntemann M."/>
            <person name="Han J."/>
            <person name="Chen A."/>
            <person name="Kyrpides N."/>
            <person name="Mavromatis K."/>
            <person name="Markowitz V."/>
            <person name="Palaniappan K."/>
            <person name="Ivanova N."/>
            <person name="Schaumberg A."/>
            <person name="Pati A."/>
            <person name="Liolios K."/>
            <person name="Nordberg H.P."/>
            <person name="Cantor M.N."/>
            <person name="Hua S.X."/>
            <person name="Woyke T."/>
        </authorList>
    </citation>
    <scope>NUCLEOTIDE SEQUENCE [LARGE SCALE GENOMIC DNA]</scope>
    <source>
        <strain evidence="3">DSM 19437</strain>
    </source>
</reference>
<dbReference type="InterPro" id="IPR003495">
    <property type="entry name" value="CobW/HypB/UreG_nucleotide-bd"/>
</dbReference>
<dbReference type="PANTHER" id="PTHR13748:SF62">
    <property type="entry name" value="COBW DOMAIN-CONTAINING PROTEIN"/>
    <property type="match status" value="1"/>
</dbReference>
<dbReference type="OrthoDB" id="9808822at2"/>
<dbReference type="PANTHER" id="PTHR13748">
    <property type="entry name" value="COBW-RELATED"/>
    <property type="match status" value="1"/>
</dbReference>
<name>W0EWZ6_9BACT</name>
<dbReference type="KEGG" id="nso:NIASO_00555"/>
<feature type="domain" description="CobW/HypB/UreG nucleotide-binding" evidence="1">
    <location>
        <begin position="8"/>
        <end position="190"/>
    </location>
</feature>
<dbReference type="SUPFAM" id="SSF52540">
    <property type="entry name" value="P-loop containing nucleoside triphosphate hydrolases"/>
    <property type="match status" value="1"/>
</dbReference>
<dbReference type="HOGENOM" id="CLU_749321_0_0_10"/>
<sequence>MDRTKLLITGGFLGAGKTTLLQRASALLASKGLSVGVITNDQAEELVDTHLLAKSNAVVKEISGSCFCCNYSGFADVVKELADRKKAVDIILAEPVGSCTDISATILQPLKEQMRTLVAMAPFTVLADPQRLENILDGGNAGMHPSAAYIYRQQLAESDVLLISKTDTITAGRLQVLTEKLKLSYPGQQVLTVSARSGAGVEAWLNDVCQSAVSGSRILEVDYAIYAEGEAVLGWLNASIRLQGKGVDWDSFLKQYFHRLNNLLGNERAIGHIKIMMEAMDNHYIIGNQTGPPDTLQFNNSAGTGNIADMIINARVESDPEQLKQFVFEALAATTGGLFYEIRQCKTLSPGYPRPQHKYQHVVA</sequence>
<evidence type="ECO:0000259" key="1">
    <source>
        <dbReference type="Pfam" id="PF02492"/>
    </source>
</evidence>
<evidence type="ECO:0000313" key="2">
    <source>
        <dbReference type="EMBL" id="AHF14093.1"/>
    </source>
</evidence>
<dbReference type="eggNOG" id="COG0523">
    <property type="taxonomic scope" value="Bacteria"/>
</dbReference>